<feature type="compositionally biased region" description="Basic and acidic residues" evidence="1">
    <location>
        <begin position="271"/>
        <end position="281"/>
    </location>
</feature>
<sequence>MEQLTLLSEAFIIIYVLIKKGEKRMDELVEIQKMRLTRLDNALHVLYHSDAYDIVHAVDITKLGLTLALLNEWNGNLLTEKDLNLEAQANHNTKLLNEKNEERNKLITFIFNVVRTYQRSPDADEAKAATQLDIITRRYRGIQYGSKSHETVHIDGLLIDLKKAEMTPLLATLRLTSAVSLLETANAEFNKFRKARTASRAKKDLPKIVEVRPKTDAVYERVIFMLQAAYLSGSATVDKELIRTVAKQLNQRMDEINETFSQILARRKSDKSKDPKTPKEPKKPRKPKDKDDPDIRLPETEEPKHPGDSGKDKKPEGGGTPKPGGGGKKPESGGSGTEGGGKNPKEGGSGSEGGGGASGGGPEIHLPEN</sequence>
<reference evidence="2 3" key="1">
    <citation type="submission" date="2013-11" db="EMBL/GenBank/DDBJ databases">
        <title>Single cell genomics of uncultured Tannerella BU063 (oral taxon 286).</title>
        <authorList>
            <person name="Beall C.J."/>
            <person name="Campbell A.G."/>
            <person name="Griffen A.L."/>
            <person name="Podar M."/>
            <person name="Leys E.J."/>
        </authorList>
    </citation>
    <scope>NUCLEOTIDE SEQUENCE [LARGE SCALE GENOMIC DNA]</scope>
    <source>
        <strain evidence="2">Cell 5</strain>
    </source>
</reference>
<evidence type="ECO:0000256" key="1">
    <source>
        <dbReference type="SAM" id="MobiDB-lite"/>
    </source>
</evidence>
<proteinExistence type="predicted"/>
<dbReference type="InterPro" id="IPR046228">
    <property type="entry name" value="DUF6261"/>
</dbReference>
<evidence type="ECO:0000313" key="2">
    <source>
        <dbReference type="EMBL" id="ETK03381.1"/>
    </source>
</evidence>
<dbReference type="AlphaFoldDB" id="W2CA93"/>
<protein>
    <submittedName>
        <fullName evidence="2">Uncharacterized protein</fullName>
    </submittedName>
</protein>
<dbReference type="EMBL" id="AYYC01000737">
    <property type="protein sequence ID" value="ETK03381.1"/>
    <property type="molecule type" value="Genomic_DNA"/>
</dbReference>
<dbReference type="PATRIC" id="fig|1410950.3.peg.2323"/>
<organism evidence="2 3">
    <name type="scientific">Tannerella sp. oral taxon BU063 isolate Cell 5</name>
    <dbReference type="NCBI Taxonomy" id="1410950"/>
    <lineage>
        <taxon>Bacteria</taxon>
        <taxon>Pseudomonadati</taxon>
        <taxon>Bacteroidota</taxon>
        <taxon>Bacteroidia</taxon>
        <taxon>Bacteroidales</taxon>
        <taxon>Tannerellaceae</taxon>
        <taxon>Tannerella</taxon>
    </lineage>
</organism>
<feature type="compositionally biased region" description="Gly residues" evidence="1">
    <location>
        <begin position="317"/>
        <end position="362"/>
    </location>
</feature>
<feature type="region of interest" description="Disordered" evidence="1">
    <location>
        <begin position="264"/>
        <end position="369"/>
    </location>
</feature>
<gene>
    <name evidence="2" type="ORF">T229_14735</name>
</gene>
<dbReference type="Proteomes" id="UP000018872">
    <property type="component" value="Unassembled WGS sequence"/>
</dbReference>
<name>W2CA93_9BACT</name>
<accession>W2CA93</accession>
<evidence type="ECO:0000313" key="3">
    <source>
        <dbReference type="Proteomes" id="UP000018872"/>
    </source>
</evidence>
<feature type="compositionally biased region" description="Basic and acidic residues" evidence="1">
    <location>
        <begin position="288"/>
        <end position="316"/>
    </location>
</feature>
<comment type="caution">
    <text evidence="2">The sequence shown here is derived from an EMBL/GenBank/DDBJ whole genome shotgun (WGS) entry which is preliminary data.</text>
</comment>
<dbReference type="Pfam" id="PF19775">
    <property type="entry name" value="DUF6261"/>
    <property type="match status" value="1"/>
</dbReference>